<evidence type="ECO:0000256" key="3">
    <source>
        <dbReference type="ARBA" id="ARBA00023163"/>
    </source>
</evidence>
<dbReference type="InterPro" id="IPR014036">
    <property type="entry name" value="DeoR-like_C"/>
</dbReference>
<dbReference type="InterPro" id="IPR018356">
    <property type="entry name" value="Tscrpt_reg_HTH_DeoR_CS"/>
</dbReference>
<evidence type="ECO:0000256" key="2">
    <source>
        <dbReference type="ARBA" id="ARBA00023125"/>
    </source>
</evidence>
<dbReference type="SUPFAM" id="SSF100950">
    <property type="entry name" value="NagB/RpiA/CoA transferase-like"/>
    <property type="match status" value="1"/>
</dbReference>
<keyword evidence="1" id="KW-0805">Transcription regulation</keyword>
<dbReference type="GO" id="GO:0003700">
    <property type="term" value="F:DNA-binding transcription factor activity"/>
    <property type="evidence" value="ECO:0007669"/>
    <property type="project" value="InterPro"/>
</dbReference>
<dbReference type="PRINTS" id="PR00037">
    <property type="entry name" value="HTHLACR"/>
</dbReference>
<dbReference type="STRING" id="1036181.SAMN05421756_101548"/>
<proteinExistence type="predicted"/>
<keyword evidence="6" id="KW-1185">Reference proteome</keyword>
<dbReference type="GO" id="GO:0003677">
    <property type="term" value="F:DNA binding"/>
    <property type="evidence" value="ECO:0007669"/>
    <property type="project" value="UniProtKB-KW"/>
</dbReference>
<dbReference type="Pfam" id="PF08220">
    <property type="entry name" value="HTH_DeoR"/>
    <property type="match status" value="1"/>
</dbReference>
<organism evidence="5 6">
    <name type="scientific">Microlunatus flavus</name>
    <dbReference type="NCBI Taxonomy" id="1036181"/>
    <lineage>
        <taxon>Bacteria</taxon>
        <taxon>Bacillati</taxon>
        <taxon>Actinomycetota</taxon>
        <taxon>Actinomycetes</taxon>
        <taxon>Propionibacteriales</taxon>
        <taxon>Propionibacteriaceae</taxon>
        <taxon>Microlunatus</taxon>
    </lineage>
</organism>
<dbReference type="AlphaFoldDB" id="A0A1H9ABL1"/>
<dbReference type="SMART" id="SM01134">
    <property type="entry name" value="DeoRC"/>
    <property type="match status" value="1"/>
</dbReference>
<evidence type="ECO:0000259" key="4">
    <source>
        <dbReference type="PROSITE" id="PS51000"/>
    </source>
</evidence>
<dbReference type="PROSITE" id="PS51000">
    <property type="entry name" value="HTH_DEOR_2"/>
    <property type="match status" value="1"/>
</dbReference>
<dbReference type="SUPFAM" id="SSF46785">
    <property type="entry name" value="Winged helix' DNA-binding domain"/>
    <property type="match status" value="1"/>
</dbReference>
<dbReference type="PROSITE" id="PS00894">
    <property type="entry name" value="HTH_DEOR_1"/>
    <property type="match status" value="1"/>
</dbReference>
<accession>A0A1H9ABL1</accession>
<dbReference type="InterPro" id="IPR001034">
    <property type="entry name" value="DeoR_HTH"/>
</dbReference>
<dbReference type="Gene3D" id="3.40.50.1360">
    <property type="match status" value="1"/>
</dbReference>
<feature type="domain" description="HTH deoR-type" evidence="4">
    <location>
        <begin position="17"/>
        <end position="72"/>
    </location>
</feature>
<evidence type="ECO:0000256" key="1">
    <source>
        <dbReference type="ARBA" id="ARBA00023015"/>
    </source>
</evidence>
<dbReference type="PANTHER" id="PTHR30363:SF44">
    <property type="entry name" value="AGA OPERON TRANSCRIPTIONAL REPRESSOR-RELATED"/>
    <property type="match status" value="1"/>
</dbReference>
<dbReference type="Pfam" id="PF00455">
    <property type="entry name" value="DeoRC"/>
    <property type="match status" value="1"/>
</dbReference>
<dbReference type="InterPro" id="IPR036388">
    <property type="entry name" value="WH-like_DNA-bd_sf"/>
</dbReference>
<name>A0A1H9ABL1_9ACTN</name>
<keyword evidence="2" id="KW-0238">DNA-binding</keyword>
<dbReference type="InterPro" id="IPR036390">
    <property type="entry name" value="WH_DNA-bd_sf"/>
</dbReference>
<sequence length="273" mass="28447">MGTSAVESRLRASSTQRARRLTAILDLLAHQHTVTLAELTEGLGISPATARRDLTELADQRLVTRTHGGATLAEGRTELPVALRGTQYAEAKRAIARAMAARLPSGRHVVALSGGTTTGEVARALEWRQDLTVVTNSLSIATLLTARGRVRVVMTGGFVRPESWELVGALAENTFTAVNVGTAVLGADGISAGAGVTTHDETEARTNRAMVGAAQRTVVVADSSKVGRVALAQMAGLDRVSTLITDDGADPEEVERIRAAGVEVVVAEAGARG</sequence>
<reference evidence="6" key="1">
    <citation type="submission" date="2016-10" db="EMBL/GenBank/DDBJ databases">
        <authorList>
            <person name="Varghese N."/>
            <person name="Submissions S."/>
        </authorList>
    </citation>
    <scope>NUCLEOTIDE SEQUENCE [LARGE SCALE GENOMIC DNA]</scope>
    <source>
        <strain evidence="6">CGMCC 4.6856</strain>
    </source>
</reference>
<dbReference type="InterPro" id="IPR050313">
    <property type="entry name" value="Carb_Metab_HTH_regulators"/>
</dbReference>
<protein>
    <submittedName>
        <fullName evidence="5">DeoR family transcriptional regulator, aga operon transcriptional repressor</fullName>
    </submittedName>
</protein>
<keyword evidence="3" id="KW-0804">Transcription</keyword>
<evidence type="ECO:0000313" key="6">
    <source>
        <dbReference type="Proteomes" id="UP000198504"/>
    </source>
</evidence>
<dbReference type="InterPro" id="IPR037171">
    <property type="entry name" value="NagB/RpiA_transferase-like"/>
</dbReference>
<evidence type="ECO:0000313" key="5">
    <source>
        <dbReference type="EMBL" id="SEP74054.1"/>
    </source>
</evidence>
<dbReference type="Proteomes" id="UP000198504">
    <property type="component" value="Unassembled WGS sequence"/>
</dbReference>
<dbReference type="EMBL" id="FOFA01000001">
    <property type="protein sequence ID" value="SEP74054.1"/>
    <property type="molecule type" value="Genomic_DNA"/>
</dbReference>
<gene>
    <name evidence="5" type="ORF">SAMN05421756_101548</name>
</gene>
<dbReference type="OrthoDB" id="7688673at2"/>
<dbReference type="Gene3D" id="1.10.10.10">
    <property type="entry name" value="Winged helix-like DNA-binding domain superfamily/Winged helix DNA-binding domain"/>
    <property type="match status" value="1"/>
</dbReference>
<dbReference type="SMART" id="SM00420">
    <property type="entry name" value="HTH_DEOR"/>
    <property type="match status" value="1"/>
</dbReference>
<dbReference type="PANTHER" id="PTHR30363">
    <property type="entry name" value="HTH-TYPE TRANSCRIPTIONAL REGULATOR SRLR-RELATED"/>
    <property type="match status" value="1"/>
</dbReference>